<evidence type="ECO:0000313" key="2">
    <source>
        <dbReference type="EMBL" id="GAG26998.1"/>
    </source>
</evidence>
<dbReference type="EMBL" id="BARS01036231">
    <property type="protein sequence ID" value="GAG26998.1"/>
    <property type="molecule type" value="Genomic_DNA"/>
</dbReference>
<name>X0WR65_9ZZZZ</name>
<dbReference type="AlphaFoldDB" id="X0WR65"/>
<dbReference type="InterPro" id="IPR026870">
    <property type="entry name" value="Zinc_ribbon_dom"/>
</dbReference>
<accession>X0WR65</accession>
<dbReference type="Pfam" id="PF13240">
    <property type="entry name" value="Zn_Ribbon_1"/>
    <property type="match status" value="1"/>
</dbReference>
<evidence type="ECO:0000259" key="1">
    <source>
        <dbReference type="Pfam" id="PF13240"/>
    </source>
</evidence>
<organism evidence="2">
    <name type="scientific">marine sediment metagenome</name>
    <dbReference type="NCBI Taxonomy" id="412755"/>
    <lineage>
        <taxon>unclassified sequences</taxon>
        <taxon>metagenomes</taxon>
        <taxon>ecological metagenomes</taxon>
    </lineage>
</organism>
<protein>
    <recommendedName>
        <fullName evidence="1">Zinc-ribbon domain-containing protein</fullName>
    </recommendedName>
</protein>
<feature type="domain" description="Zinc-ribbon" evidence="1">
    <location>
        <begin position="6"/>
        <end position="28"/>
    </location>
</feature>
<comment type="caution">
    <text evidence="2">The sequence shown here is derived from an EMBL/GenBank/DDBJ whole genome shotgun (WGS) entry which is preliminary data.</text>
</comment>
<sequence>MFFKVKCPNCGAKNSKERMTCETCGAPLALGQVKRQVTEVPLEAMEDIDELGQVESQVTEEPLEAIEDIESTTLCGTCRKELECFQKGICELETCNQYEPLQEDEIIECPECGSKNIHDCENSPLLEDDTIGQCLDCGIYWCLECGYVFESVEEGMECPHWEICADCSDEHGYLDWVEFMETICPTCEHYDNVCQLEDTLQCDKQWQLLCPYEGNVSQCPEVEEQMSSADSPKNGR</sequence>
<reference evidence="2" key="1">
    <citation type="journal article" date="2014" name="Front. Microbiol.">
        <title>High frequency of phylogenetically diverse reductive dehalogenase-homologous genes in deep subseafloor sedimentary metagenomes.</title>
        <authorList>
            <person name="Kawai M."/>
            <person name="Futagami T."/>
            <person name="Toyoda A."/>
            <person name="Takaki Y."/>
            <person name="Nishi S."/>
            <person name="Hori S."/>
            <person name="Arai W."/>
            <person name="Tsubouchi T."/>
            <person name="Morono Y."/>
            <person name="Uchiyama I."/>
            <person name="Ito T."/>
            <person name="Fujiyama A."/>
            <person name="Inagaki F."/>
            <person name="Takami H."/>
        </authorList>
    </citation>
    <scope>NUCLEOTIDE SEQUENCE</scope>
    <source>
        <strain evidence="2">Expedition CK06-06</strain>
    </source>
</reference>
<gene>
    <name evidence="2" type="ORF">S01H1_55717</name>
</gene>
<proteinExistence type="predicted"/>